<proteinExistence type="predicted"/>
<evidence type="ECO:0000313" key="2">
    <source>
        <dbReference type="Proteomes" id="UP000284598"/>
    </source>
</evidence>
<accession>A0A413S3P1</accession>
<dbReference type="EMBL" id="QSFO01000003">
    <property type="protein sequence ID" value="RHA56237.1"/>
    <property type="molecule type" value="Genomic_DNA"/>
</dbReference>
<dbReference type="Proteomes" id="UP000284598">
    <property type="component" value="Unassembled WGS sequence"/>
</dbReference>
<dbReference type="InterPro" id="IPR009229">
    <property type="entry name" value="AgrD"/>
</dbReference>
<dbReference type="AlphaFoldDB" id="A0A413S3P1"/>
<organism evidence="1 2">
    <name type="scientific">Eubacterium ventriosum</name>
    <dbReference type="NCBI Taxonomy" id="39496"/>
    <lineage>
        <taxon>Bacteria</taxon>
        <taxon>Bacillati</taxon>
        <taxon>Bacillota</taxon>
        <taxon>Clostridia</taxon>
        <taxon>Eubacteriales</taxon>
        <taxon>Eubacteriaceae</taxon>
        <taxon>Eubacterium</taxon>
    </lineage>
</organism>
<evidence type="ECO:0000313" key="1">
    <source>
        <dbReference type="EMBL" id="RHA56237.1"/>
    </source>
</evidence>
<protein>
    <submittedName>
        <fullName evidence="1">Cyclic lactone autoinducer peptide</fullName>
    </submittedName>
</protein>
<sequence>MKENKKLVGKILKSVAKVSSESASIFCFYEPKMPMQLLKEKQTKKSCHKVNKSV</sequence>
<name>A0A413S3P1_9FIRM</name>
<reference evidence="1 2" key="1">
    <citation type="submission" date="2018-08" db="EMBL/GenBank/DDBJ databases">
        <title>A genome reference for cultivated species of the human gut microbiota.</title>
        <authorList>
            <person name="Zou Y."/>
            <person name="Xue W."/>
            <person name="Luo G."/>
        </authorList>
    </citation>
    <scope>NUCLEOTIDE SEQUENCE [LARGE SCALE GENOMIC DNA]</scope>
    <source>
        <strain evidence="1 2">AM43-2</strain>
    </source>
</reference>
<gene>
    <name evidence="1" type="ORF">DW929_03895</name>
</gene>
<comment type="caution">
    <text evidence="1">The sequence shown here is derived from an EMBL/GenBank/DDBJ whole genome shotgun (WGS) entry which is preliminary data.</text>
</comment>
<dbReference type="NCBIfam" id="TIGR04223">
    <property type="entry name" value="quorum_AgrD"/>
    <property type="match status" value="1"/>
</dbReference>
<dbReference type="RefSeq" id="WP_118024958.1">
    <property type="nucleotide sequence ID" value="NZ_JBBNGR010000017.1"/>
</dbReference>